<comment type="subcellular location">
    <subcellularLocation>
        <location evidence="1 8">Cell membrane</location>
        <topology evidence="1 8">Peripheral membrane protein</topology>
    </subcellularLocation>
</comment>
<keyword evidence="2 8" id="KW-0813">Transport</keyword>
<evidence type="ECO:0000256" key="3">
    <source>
        <dbReference type="ARBA" id="ARBA00022475"/>
    </source>
</evidence>
<sequence>MDISFNQVSFTYQKGTPFEHHALHNVSTSISSGTMTAVIGQTGSGKSTFIQHVNGLYYPTEGSVEVGDFTITQDGLKSIKKLRQQVGMVFQYPEHQLFEENVRQELLFGPRNFGLEVSDSRLNEIFNMVGLPNEVLEKSPFELSGGQKRRVAIASVLVLEPKVLILDEPTAGLDPAGKQQIMNLFKSLQVEKQMTVVWITHDMTEVLTYADNVIVFHEGKLMGPAAPKALFRNKELLAQTSLNKPSVLKFLDELKDQIGVSINYNDQSAIELADEIIKVGEKS</sequence>
<dbReference type="PANTHER" id="PTHR43553">
    <property type="entry name" value="HEAVY METAL TRANSPORTER"/>
    <property type="match status" value="1"/>
</dbReference>
<dbReference type="InterPro" id="IPR003593">
    <property type="entry name" value="AAA+_ATPase"/>
</dbReference>
<dbReference type="Proteomes" id="UP000276443">
    <property type="component" value="Unassembled WGS sequence"/>
</dbReference>
<dbReference type="SUPFAM" id="SSF52540">
    <property type="entry name" value="P-loop containing nucleoside triphosphate hydrolases"/>
    <property type="match status" value="1"/>
</dbReference>
<evidence type="ECO:0000259" key="9">
    <source>
        <dbReference type="PROSITE" id="PS50893"/>
    </source>
</evidence>
<evidence type="ECO:0000256" key="2">
    <source>
        <dbReference type="ARBA" id="ARBA00022448"/>
    </source>
</evidence>
<evidence type="ECO:0000256" key="7">
    <source>
        <dbReference type="ARBA" id="ARBA00023136"/>
    </source>
</evidence>
<dbReference type="AlphaFoldDB" id="A0A3N5AYG9"/>
<gene>
    <name evidence="10" type="ORF">EDC24_3053</name>
</gene>
<comment type="subunit">
    <text evidence="8">Forms a stable energy-coupling factor (ECF) transporter complex composed of 2 membrane-embedded substrate-binding proteins (S component), 2 ATP-binding proteins (A component) and 2 transmembrane proteins (T component).</text>
</comment>
<dbReference type="FunFam" id="3.40.50.300:FF:000224">
    <property type="entry name" value="Energy-coupling factor transporter ATP-binding protein EcfA"/>
    <property type="match status" value="1"/>
</dbReference>
<comment type="caution">
    <text evidence="10">The sequence shown here is derived from an EMBL/GenBank/DDBJ whole genome shotgun (WGS) entry which is preliminary data.</text>
</comment>
<feature type="domain" description="ABC transporter" evidence="9">
    <location>
        <begin position="3"/>
        <end position="243"/>
    </location>
</feature>
<protein>
    <recommendedName>
        <fullName evidence="8">Energy-coupling factor transporter ATP-binding protein EcfA2</fullName>
        <ecNumber evidence="8">7.-.-.-</ecNumber>
    </recommendedName>
</protein>
<dbReference type="OrthoDB" id="9784332at2"/>
<accession>A0A3N5AYG9</accession>
<dbReference type="InterPro" id="IPR050095">
    <property type="entry name" value="ECF_ABC_transporter_ATP-bd"/>
</dbReference>
<dbReference type="GO" id="GO:0043190">
    <property type="term" value="C:ATP-binding cassette (ABC) transporter complex"/>
    <property type="evidence" value="ECO:0007669"/>
    <property type="project" value="TreeGrafter"/>
</dbReference>
<evidence type="ECO:0000256" key="4">
    <source>
        <dbReference type="ARBA" id="ARBA00022741"/>
    </source>
</evidence>
<keyword evidence="5 8" id="KW-0067">ATP-binding</keyword>
<dbReference type="InterPro" id="IPR027417">
    <property type="entry name" value="P-loop_NTPase"/>
</dbReference>
<evidence type="ECO:0000256" key="6">
    <source>
        <dbReference type="ARBA" id="ARBA00022967"/>
    </source>
</evidence>
<evidence type="ECO:0000256" key="8">
    <source>
        <dbReference type="RuleBase" id="RU365104"/>
    </source>
</evidence>
<dbReference type="PROSITE" id="PS50893">
    <property type="entry name" value="ABC_TRANSPORTER_2"/>
    <property type="match status" value="1"/>
</dbReference>
<evidence type="ECO:0000313" key="11">
    <source>
        <dbReference type="Proteomes" id="UP000276443"/>
    </source>
</evidence>
<comment type="similarity">
    <text evidence="8">Belongs to the ABC transporter superfamily. Energy-coupling factor EcfA family.</text>
</comment>
<dbReference type="GO" id="GO:0005524">
    <property type="term" value="F:ATP binding"/>
    <property type="evidence" value="ECO:0007669"/>
    <property type="project" value="UniProtKB-UniRule"/>
</dbReference>
<reference evidence="10 11" key="1">
    <citation type="submission" date="2018-11" db="EMBL/GenBank/DDBJ databases">
        <title>Genomic Encyclopedia of Type Strains, Phase IV (KMG-IV): sequencing the most valuable type-strain genomes for metagenomic binning, comparative biology and taxonomic classification.</title>
        <authorList>
            <person name="Goeker M."/>
        </authorList>
    </citation>
    <scope>NUCLEOTIDE SEQUENCE [LARGE SCALE GENOMIC DNA]</scope>
    <source>
        <strain evidence="10 11">DSM 18090</strain>
    </source>
</reference>
<keyword evidence="6" id="KW-1278">Translocase</keyword>
<evidence type="ECO:0000256" key="1">
    <source>
        <dbReference type="ARBA" id="ARBA00004202"/>
    </source>
</evidence>
<dbReference type="RefSeq" id="WP_124223961.1">
    <property type="nucleotide sequence ID" value="NZ_RKRF01000015.1"/>
</dbReference>
<dbReference type="EC" id="7.-.-.-" evidence="8"/>
<dbReference type="InterPro" id="IPR017871">
    <property type="entry name" value="ABC_transporter-like_CS"/>
</dbReference>
<dbReference type="SMART" id="SM00382">
    <property type="entry name" value="AAA"/>
    <property type="match status" value="1"/>
</dbReference>
<organism evidence="10 11">
    <name type="scientific">Aquisalibacillus elongatus</name>
    <dbReference type="NCBI Taxonomy" id="485577"/>
    <lineage>
        <taxon>Bacteria</taxon>
        <taxon>Bacillati</taxon>
        <taxon>Bacillota</taxon>
        <taxon>Bacilli</taxon>
        <taxon>Bacillales</taxon>
        <taxon>Bacillaceae</taxon>
        <taxon>Aquisalibacillus</taxon>
    </lineage>
</organism>
<dbReference type="InterPro" id="IPR030946">
    <property type="entry name" value="EcfA2"/>
</dbReference>
<dbReference type="GO" id="GO:0015087">
    <property type="term" value="F:cobalt ion transmembrane transporter activity"/>
    <property type="evidence" value="ECO:0007669"/>
    <property type="project" value="UniProtKB-ARBA"/>
</dbReference>
<comment type="function">
    <text evidence="8">ATP-binding (A) component of a common energy-coupling factor (ECF) ABC-transporter complex.</text>
</comment>
<dbReference type="PANTHER" id="PTHR43553:SF27">
    <property type="entry name" value="ENERGY-COUPLING FACTOR TRANSPORTER ATP-BINDING PROTEIN ECFA2"/>
    <property type="match status" value="1"/>
</dbReference>
<proteinExistence type="inferred from homology"/>
<keyword evidence="7 8" id="KW-0472">Membrane</keyword>
<evidence type="ECO:0000256" key="5">
    <source>
        <dbReference type="ARBA" id="ARBA00022840"/>
    </source>
</evidence>
<dbReference type="CDD" id="cd03225">
    <property type="entry name" value="ABC_cobalt_CbiO_domain1"/>
    <property type="match status" value="1"/>
</dbReference>
<dbReference type="InterPro" id="IPR003439">
    <property type="entry name" value="ABC_transporter-like_ATP-bd"/>
</dbReference>
<keyword evidence="11" id="KW-1185">Reference proteome</keyword>
<dbReference type="GO" id="GO:0042626">
    <property type="term" value="F:ATPase-coupled transmembrane transporter activity"/>
    <property type="evidence" value="ECO:0007669"/>
    <property type="project" value="TreeGrafter"/>
</dbReference>
<dbReference type="EMBL" id="RKRF01000015">
    <property type="protein sequence ID" value="RPF50017.1"/>
    <property type="molecule type" value="Genomic_DNA"/>
</dbReference>
<keyword evidence="4 8" id="KW-0547">Nucleotide-binding</keyword>
<dbReference type="Gene3D" id="3.40.50.300">
    <property type="entry name" value="P-loop containing nucleotide triphosphate hydrolases"/>
    <property type="match status" value="1"/>
</dbReference>
<dbReference type="InterPro" id="IPR015856">
    <property type="entry name" value="ABC_transpr_CbiO/EcfA_su"/>
</dbReference>
<dbReference type="NCBIfam" id="TIGR04521">
    <property type="entry name" value="ECF_ATPase_2"/>
    <property type="match status" value="1"/>
</dbReference>
<evidence type="ECO:0000313" key="10">
    <source>
        <dbReference type="EMBL" id="RPF50017.1"/>
    </source>
</evidence>
<dbReference type="Pfam" id="PF00005">
    <property type="entry name" value="ABC_tran"/>
    <property type="match status" value="1"/>
</dbReference>
<keyword evidence="3 8" id="KW-1003">Cell membrane</keyword>
<dbReference type="GO" id="GO:0016887">
    <property type="term" value="F:ATP hydrolysis activity"/>
    <property type="evidence" value="ECO:0007669"/>
    <property type="project" value="InterPro"/>
</dbReference>
<name>A0A3N5AYG9_9BACI</name>
<dbReference type="PROSITE" id="PS00211">
    <property type="entry name" value="ABC_TRANSPORTER_1"/>
    <property type="match status" value="1"/>
</dbReference>